<dbReference type="SUPFAM" id="SSF103084">
    <property type="entry name" value="Holliday junction resolvase RusA"/>
    <property type="match status" value="1"/>
</dbReference>
<dbReference type="Pfam" id="PF05866">
    <property type="entry name" value="RusA"/>
    <property type="match status" value="1"/>
</dbReference>
<dbReference type="EMBL" id="SZPQ01000143">
    <property type="protein sequence ID" value="TKI01793.1"/>
    <property type="molecule type" value="Genomic_DNA"/>
</dbReference>
<feature type="non-terminal residue" evidence="1">
    <location>
        <position position="1"/>
    </location>
</feature>
<organism evidence="1 2">
    <name type="scientific">Martelella alba</name>
    <dbReference type="NCBI Taxonomy" id="2590451"/>
    <lineage>
        <taxon>Bacteria</taxon>
        <taxon>Pseudomonadati</taxon>
        <taxon>Pseudomonadota</taxon>
        <taxon>Alphaproteobacteria</taxon>
        <taxon>Hyphomicrobiales</taxon>
        <taxon>Aurantimonadaceae</taxon>
        <taxon>Martelella</taxon>
    </lineage>
</organism>
<name>A0ABY2SD47_9HYPH</name>
<protein>
    <submittedName>
        <fullName evidence="1">RusA family crossover junction endodeoxyribonuclease</fullName>
    </submittedName>
</protein>
<dbReference type="Gene3D" id="3.30.1330.70">
    <property type="entry name" value="Holliday junction resolvase RusA"/>
    <property type="match status" value="1"/>
</dbReference>
<evidence type="ECO:0000313" key="1">
    <source>
        <dbReference type="EMBL" id="TKI01793.1"/>
    </source>
</evidence>
<comment type="caution">
    <text evidence="1">The sequence shown here is derived from an EMBL/GenBank/DDBJ whole genome shotgun (WGS) entry which is preliminary data.</text>
</comment>
<proteinExistence type="predicted"/>
<evidence type="ECO:0000313" key="2">
    <source>
        <dbReference type="Proteomes" id="UP000305202"/>
    </source>
</evidence>
<keyword evidence="2" id="KW-1185">Reference proteome</keyword>
<accession>A0ABY2SD47</accession>
<dbReference type="InterPro" id="IPR008822">
    <property type="entry name" value="Endonuclease_RusA-like"/>
</dbReference>
<gene>
    <name evidence="1" type="ORF">FCN80_26120</name>
</gene>
<dbReference type="InterPro" id="IPR036614">
    <property type="entry name" value="RusA-like_sf"/>
</dbReference>
<dbReference type="Proteomes" id="UP000305202">
    <property type="component" value="Unassembled WGS sequence"/>
</dbReference>
<sequence>CFKALFDALTHAGIWKDDSQVKRLAACWGPVVAGGRVEITISDFIQEVADA</sequence>
<reference evidence="1 2" key="1">
    <citation type="submission" date="2019-04" db="EMBL/GenBank/DDBJ databases">
        <authorList>
            <person name="Li M."/>
            <person name="Gao C."/>
        </authorList>
    </citation>
    <scope>NUCLEOTIDE SEQUENCE [LARGE SCALE GENOMIC DNA]</scope>
    <source>
        <strain evidence="1 2">BGMRC 2031</strain>
    </source>
</reference>